<dbReference type="Proteomes" id="UP000675653">
    <property type="component" value="Unassembled WGS sequence"/>
</dbReference>
<keyword evidence="2" id="KW-1185">Reference proteome</keyword>
<gene>
    <name evidence="1" type="ORF">KAT72_20895</name>
</gene>
<sequence length="118" mass="13511">MRIDLNEDDISWVCDGEKITVSGDYIDAVYDNKLDRVTALEFSSVSFFDKKGTLLFIVDFIFNTPGASIYCLANESVYEAKIVRVVIAHEPPFKGERFWQHDINLENGSVSEPITKWR</sequence>
<evidence type="ECO:0000313" key="1">
    <source>
        <dbReference type="EMBL" id="MBR7631391.1"/>
    </source>
</evidence>
<protein>
    <submittedName>
        <fullName evidence="1">Uncharacterized protein</fullName>
    </submittedName>
</protein>
<evidence type="ECO:0000313" key="2">
    <source>
        <dbReference type="Proteomes" id="UP000675653"/>
    </source>
</evidence>
<accession>A0ABS5GW75</accession>
<dbReference type="RefSeq" id="WP_212514782.1">
    <property type="nucleotide sequence ID" value="NZ_CAWQDX010000106.1"/>
</dbReference>
<comment type="caution">
    <text evidence="1">The sequence shown here is derived from an EMBL/GenBank/DDBJ whole genome shotgun (WGS) entry which is preliminary data.</text>
</comment>
<organism evidence="1 2">
    <name type="scientific">Aeromonas popoffii</name>
    <dbReference type="NCBI Taxonomy" id="70856"/>
    <lineage>
        <taxon>Bacteria</taxon>
        <taxon>Pseudomonadati</taxon>
        <taxon>Pseudomonadota</taxon>
        <taxon>Gammaproteobacteria</taxon>
        <taxon>Aeromonadales</taxon>
        <taxon>Aeromonadaceae</taxon>
        <taxon>Aeromonas</taxon>
    </lineage>
</organism>
<name>A0ABS5GW75_9GAMM</name>
<dbReference type="EMBL" id="JAGRZL010000079">
    <property type="protein sequence ID" value="MBR7631391.1"/>
    <property type="molecule type" value="Genomic_DNA"/>
</dbReference>
<reference evidence="1 2" key="1">
    <citation type="submission" date="2021-04" db="EMBL/GenBank/DDBJ databases">
        <title>Draft Genome of Aeromonas popoffii ID682, isolated from a natural water source in Idaho.</title>
        <authorList>
            <person name="Testerman T."/>
            <person name="Graf J."/>
        </authorList>
    </citation>
    <scope>NUCLEOTIDE SEQUENCE [LARGE SCALE GENOMIC DNA]</scope>
    <source>
        <strain evidence="1 2">ID682</strain>
    </source>
</reference>
<proteinExistence type="predicted"/>